<accession>A0A841Q334</accession>
<reference evidence="3 4" key="1">
    <citation type="submission" date="2020-08" db="EMBL/GenBank/DDBJ databases">
        <title>Genomic Encyclopedia of Type Strains, Phase IV (KMG-IV): sequencing the most valuable type-strain genomes for metagenomic binning, comparative biology and taxonomic classification.</title>
        <authorList>
            <person name="Goeker M."/>
        </authorList>
    </citation>
    <scope>NUCLEOTIDE SEQUENCE [LARGE SCALE GENOMIC DNA]</scope>
    <source>
        <strain evidence="3 4">DSM 19612</strain>
    </source>
</reference>
<dbReference type="Pfam" id="PF13561">
    <property type="entry name" value="adh_short_C2"/>
    <property type="match status" value="1"/>
</dbReference>
<evidence type="ECO:0000256" key="2">
    <source>
        <dbReference type="ARBA" id="ARBA00023002"/>
    </source>
</evidence>
<dbReference type="GO" id="GO:0016491">
    <property type="term" value="F:oxidoreductase activity"/>
    <property type="evidence" value="ECO:0007669"/>
    <property type="project" value="UniProtKB-KW"/>
</dbReference>
<dbReference type="PRINTS" id="PR00081">
    <property type="entry name" value="GDHRDH"/>
</dbReference>
<comment type="similarity">
    <text evidence="1">Belongs to the short-chain dehydrogenases/reductases (SDR) family.</text>
</comment>
<dbReference type="AlphaFoldDB" id="A0A841Q334"/>
<dbReference type="PROSITE" id="PS00061">
    <property type="entry name" value="ADH_SHORT"/>
    <property type="match status" value="1"/>
</dbReference>
<gene>
    <name evidence="3" type="ORF">HNQ94_000863</name>
</gene>
<comment type="caution">
    <text evidence="3">The sequence shown here is derived from an EMBL/GenBank/DDBJ whole genome shotgun (WGS) entry which is preliminary data.</text>
</comment>
<evidence type="ECO:0000313" key="3">
    <source>
        <dbReference type="EMBL" id="MBB6452418.1"/>
    </source>
</evidence>
<dbReference type="PANTHER" id="PTHR24321:SF8">
    <property type="entry name" value="ESTRADIOL 17-BETA-DEHYDROGENASE 8-RELATED"/>
    <property type="match status" value="1"/>
</dbReference>
<dbReference type="InterPro" id="IPR020904">
    <property type="entry name" value="Sc_DH/Rdtase_CS"/>
</dbReference>
<dbReference type="InterPro" id="IPR002347">
    <property type="entry name" value="SDR_fam"/>
</dbReference>
<keyword evidence="4" id="KW-1185">Reference proteome</keyword>
<organism evidence="3 4">
    <name type="scientific">Salirhabdus euzebyi</name>
    <dbReference type="NCBI Taxonomy" id="394506"/>
    <lineage>
        <taxon>Bacteria</taxon>
        <taxon>Bacillati</taxon>
        <taxon>Bacillota</taxon>
        <taxon>Bacilli</taxon>
        <taxon>Bacillales</taxon>
        <taxon>Bacillaceae</taxon>
        <taxon>Salirhabdus</taxon>
    </lineage>
</organism>
<dbReference type="PANTHER" id="PTHR24321">
    <property type="entry name" value="DEHYDROGENASES, SHORT CHAIN"/>
    <property type="match status" value="1"/>
</dbReference>
<name>A0A841Q334_9BACI</name>
<dbReference type="SUPFAM" id="SSF51735">
    <property type="entry name" value="NAD(P)-binding Rossmann-fold domains"/>
    <property type="match status" value="1"/>
</dbReference>
<dbReference type="Proteomes" id="UP000581688">
    <property type="component" value="Unassembled WGS sequence"/>
</dbReference>
<dbReference type="InterPro" id="IPR036291">
    <property type="entry name" value="NAD(P)-bd_dom_sf"/>
</dbReference>
<keyword evidence="2" id="KW-0560">Oxidoreductase</keyword>
<evidence type="ECO:0000313" key="4">
    <source>
        <dbReference type="Proteomes" id="UP000581688"/>
    </source>
</evidence>
<protein>
    <submittedName>
        <fullName evidence="3">NAD(P)-dependent dehydrogenase (Short-subunit alcohol dehydrogenase family)</fullName>
    </submittedName>
</protein>
<dbReference type="PRINTS" id="PR00080">
    <property type="entry name" value="SDRFAMILY"/>
</dbReference>
<dbReference type="Gene3D" id="3.40.50.720">
    <property type="entry name" value="NAD(P)-binding Rossmann-like Domain"/>
    <property type="match status" value="1"/>
</dbReference>
<dbReference type="CDD" id="cd05233">
    <property type="entry name" value="SDR_c"/>
    <property type="match status" value="1"/>
</dbReference>
<dbReference type="GO" id="GO:0008206">
    <property type="term" value="P:bile acid metabolic process"/>
    <property type="evidence" value="ECO:0007669"/>
    <property type="project" value="UniProtKB-ARBA"/>
</dbReference>
<sequence length="252" mass="26054">MRLEGKVAIVTGAASGMGKAIAILYAKEGAKVVASDINLDGVKETVKEIEENGGTGLAVKTNVASEEEVNTLVDQTVEAFGTVDILVNNAGIMDGFEPIGEISTDRFERVLAINTTSIMLASRKVMPIFLEKGYGVIVNNTSAAGVQGARGGAAYTASKHAAIGLTKNTAYMYAQKGIRANAIATGAVETNIASSMTNISEFGAARQGVGMPLNPRFGKPIDIANVALFLASDESSFVNGAVIAADAGWTAY</sequence>
<dbReference type="NCBIfam" id="NF005559">
    <property type="entry name" value="PRK07231.1"/>
    <property type="match status" value="1"/>
</dbReference>
<proteinExistence type="inferred from homology"/>
<dbReference type="RefSeq" id="WP_174494922.1">
    <property type="nucleotide sequence ID" value="NZ_CADDWK010000002.1"/>
</dbReference>
<evidence type="ECO:0000256" key="1">
    <source>
        <dbReference type="ARBA" id="ARBA00006484"/>
    </source>
</evidence>
<dbReference type="EMBL" id="JACHGH010000002">
    <property type="protein sequence ID" value="MBB6452418.1"/>
    <property type="molecule type" value="Genomic_DNA"/>
</dbReference>
<dbReference type="FunFam" id="3.40.50.720:FF:000084">
    <property type="entry name" value="Short-chain dehydrogenase reductase"/>
    <property type="match status" value="1"/>
</dbReference>